<protein>
    <submittedName>
        <fullName evidence="2">Uncharacterized protein</fullName>
    </submittedName>
</protein>
<evidence type="ECO:0000313" key="2">
    <source>
        <dbReference type="EMBL" id="NYF43007.1"/>
    </source>
</evidence>
<accession>A0A852UZB9</accession>
<dbReference type="AlphaFoldDB" id="A0A852UZB9"/>
<organism evidence="2 3">
    <name type="scientific">Streptosporangium sandarakinum</name>
    <dbReference type="NCBI Taxonomy" id="1260955"/>
    <lineage>
        <taxon>Bacteria</taxon>
        <taxon>Bacillati</taxon>
        <taxon>Actinomycetota</taxon>
        <taxon>Actinomycetes</taxon>
        <taxon>Streptosporangiales</taxon>
        <taxon>Streptosporangiaceae</taxon>
        <taxon>Streptosporangium</taxon>
    </lineage>
</organism>
<evidence type="ECO:0000256" key="1">
    <source>
        <dbReference type="SAM" id="MobiDB-lite"/>
    </source>
</evidence>
<proteinExistence type="predicted"/>
<sequence length="144" mass="16099">MRDNEHPNFHWHPPEASAVEAAERLRQALEALGVVVDVHDGYGLALVSVWDGLVVWCNGDRFWWQAGWDEQCGRPAYASRPVSGVEEVARLVTARCAELRRVRFGERADPRQAQPEERADPPRAQAGERAATPMQEPEPPQGPV</sequence>
<gene>
    <name evidence="2" type="ORF">HDA43_005208</name>
</gene>
<feature type="compositionally biased region" description="Basic and acidic residues" evidence="1">
    <location>
        <begin position="105"/>
        <end position="121"/>
    </location>
</feature>
<evidence type="ECO:0000313" key="3">
    <source>
        <dbReference type="Proteomes" id="UP000576393"/>
    </source>
</evidence>
<comment type="caution">
    <text evidence="2">The sequence shown here is derived from an EMBL/GenBank/DDBJ whole genome shotgun (WGS) entry which is preliminary data.</text>
</comment>
<reference evidence="2 3" key="1">
    <citation type="submission" date="2020-07" db="EMBL/GenBank/DDBJ databases">
        <title>Sequencing the genomes of 1000 actinobacteria strains.</title>
        <authorList>
            <person name="Klenk H.-P."/>
        </authorList>
    </citation>
    <scope>NUCLEOTIDE SEQUENCE [LARGE SCALE GENOMIC DNA]</scope>
    <source>
        <strain evidence="2 3">DSM 45763</strain>
    </source>
</reference>
<feature type="region of interest" description="Disordered" evidence="1">
    <location>
        <begin position="105"/>
        <end position="144"/>
    </location>
</feature>
<dbReference type="Proteomes" id="UP000576393">
    <property type="component" value="Unassembled WGS sequence"/>
</dbReference>
<keyword evidence="3" id="KW-1185">Reference proteome</keyword>
<dbReference type="RefSeq" id="WP_179825939.1">
    <property type="nucleotide sequence ID" value="NZ_JACCCO010000002.1"/>
</dbReference>
<name>A0A852UZB9_9ACTN</name>
<dbReference type="EMBL" id="JACCCO010000002">
    <property type="protein sequence ID" value="NYF43007.1"/>
    <property type="molecule type" value="Genomic_DNA"/>
</dbReference>